<dbReference type="InterPro" id="IPR009910">
    <property type="entry name" value="DUF1450"/>
</dbReference>
<evidence type="ECO:0000313" key="3">
    <source>
        <dbReference type="Proteomes" id="UP000018339"/>
    </source>
</evidence>
<dbReference type="InterPro" id="IPR022916">
    <property type="entry name" value="UPF0349"/>
</dbReference>
<protein>
    <recommendedName>
        <fullName evidence="1">UPF0349 protein T260_11055</fullName>
    </recommendedName>
</protein>
<dbReference type="Proteomes" id="UP000018339">
    <property type="component" value="Unassembled WGS sequence"/>
</dbReference>
<dbReference type="EMBL" id="AYSF01000053">
    <property type="protein sequence ID" value="ESU71882.1"/>
    <property type="molecule type" value="Genomic_DNA"/>
</dbReference>
<dbReference type="HAMAP" id="MF_01542">
    <property type="entry name" value="UPF0349"/>
    <property type="match status" value="1"/>
</dbReference>
<comment type="caution">
    <text evidence="2">The sequence shown here is derived from an EMBL/GenBank/DDBJ whole genome shotgun (WGS) entry which is preliminary data.</text>
</comment>
<organism evidence="2 3">
    <name type="scientific">Geobacillus thermopakistaniensis (strain MAS1)</name>
    <dbReference type="NCBI Taxonomy" id="1408282"/>
    <lineage>
        <taxon>Bacteria</taxon>
        <taxon>Bacillati</taxon>
        <taxon>Bacillota</taxon>
        <taxon>Bacilli</taxon>
        <taxon>Bacillales</taxon>
        <taxon>Anoxybacillaceae</taxon>
        <taxon>Geobacillus</taxon>
    </lineage>
</organism>
<evidence type="ECO:0000313" key="2">
    <source>
        <dbReference type="EMBL" id="ESU71882.1"/>
    </source>
</evidence>
<gene>
    <name evidence="2" type="ORF">T260_11055</name>
</gene>
<dbReference type="AlphaFoldDB" id="A0A7U9JAA0"/>
<sequence length="97" mass="11151">MTPRRKTATMGSRKVNMRMMLPIIEFCISNLASGSYKAMEMLEKDPNLDIIEYSCLSYCTRCAETLFALVNGEFVSGETPEQLVENIYRHLEENPMF</sequence>
<proteinExistence type="inferred from homology"/>
<accession>A0A7U9JAA0</accession>
<keyword evidence="3" id="KW-1185">Reference proteome</keyword>
<name>A0A7U9JAA0_GEOTM</name>
<comment type="similarity">
    <text evidence="1">Belongs to the UPF0349 family.</text>
</comment>
<dbReference type="Pfam" id="PF07293">
    <property type="entry name" value="DUF1450"/>
    <property type="match status" value="1"/>
</dbReference>
<reference evidence="2 3" key="1">
    <citation type="journal article" date="2014" name="Genome Announc.">
        <title>Draft Genome Sequence of Geobacillus thermopakistaniensis Strain MAS1.</title>
        <authorList>
            <person name="Siddiqui M.A."/>
            <person name="Rashid N."/>
            <person name="Ayyampalayam S."/>
            <person name="Whitman W.B."/>
        </authorList>
    </citation>
    <scope>NUCLEOTIDE SEQUENCE [LARGE SCALE GENOMIC DNA]</scope>
    <source>
        <strain evidence="2 3">MAS1</strain>
    </source>
</reference>
<dbReference type="NCBIfam" id="NF010190">
    <property type="entry name" value="PRK13669.1"/>
    <property type="match status" value="1"/>
</dbReference>
<evidence type="ECO:0000256" key="1">
    <source>
        <dbReference type="HAMAP-Rule" id="MF_01542"/>
    </source>
</evidence>